<evidence type="ECO:0000259" key="1">
    <source>
        <dbReference type="Pfam" id="PF00186"/>
    </source>
</evidence>
<keyword evidence="3" id="KW-1185">Reference proteome</keyword>
<dbReference type="InterPro" id="IPR001796">
    <property type="entry name" value="DHFR_dom"/>
</dbReference>
<dbReference type="SUPFAM" id="SSF53597">
    <property type="entry name" value="Dihydrofolate reductase-like"/>
    <property type="match status" value="1"/>
</dbReference>
<dbReference type="EMBL" id="PYLS01000005">
    <property type="protein sequence ID" value="PST82699.1"/>
    <property type="molecule type" value="Genomic_DNA"/>
</dbReference>
<dbReference type="GO" id="GO:0046654">
    <property type="term" value="P:tetrahydrofolate biosynthetic process"/>
    <property type="evidence" value="ECO:0007669"/>
    <property type="project" value="InterPro"/>
</dbReference>
<comment type="caution">
    <text evidence="2">The sequence shown here is derived from an EMBL/GenBank/DDBJ whole genome shotgun (WGS) entry which is preliminary data.</text>
</comment>
<sequence>MNMKIILGANISANGKVLLGENPDHHAPDQATNSLMQMALQAGNLVIGRKTYDFIAQFPGGIKQMLPGAEVVIISSQPDYPADVPVIGSAKKAISYLAEKGFQDVAVGGGTEIYNLFLDQELVTDIYFNLIPVITGDGGVLGTASQVATRFHLAGSRVLDEGIVQLHLTRNPPDGGSL</sequence>
<feature type="domain" description="DHFR" evidence="1">
    <location>
        <begin position="44"/>
        <end position="120"/>
    </location>
</feature>
<name>A0A2T3HJV5_9SPHI</name>
<proteinExistence type="predicted"/>
<dbReference type="Pfam" id="PF00186">
    <property type="entry name" value="DHFR_1"/>
    <property type="match status" value="1"/>
</dbReference>
<dbReference type="AlphaFoldDB" id="A0A2T3HJV5"/>
<dbReference type="OrthoDB" id="195113at2"/>
<evidence type="ECO:0000313" key="3">
    <source>
        <dbReference type="Proteomes" id="UP000240912"/>
    </source>
</evidence>
<accession>A0A2T3HJV5</accession>
<dbReference type="InterPro" id="IPR024072">
    <property type="entry name" value="DHFR-like_dom_sf"/>
</dbReference>
<dbReference type="GO" id="GO:0004146">
    <property type="term" value="F:dihydrofolate reductase activity"/>
    <property type="evidence" value="ECO:0007669"/>
    <property type="project" value="InterPro"/>
</dbReference>
<dbReference type="Gene3D" id="3.40.430.10">
    <property type="entry name" value="Dihydrofolate Reductase, subunit A"/>
    <property type="match status" value="1"/>
</dbReference>
<dbReference type="Proteomes" id="UP000240912">
    <property type="component" value="Unassembled WGS sequence"/>
</dbReference>
<gene>
    <name evidence="2" type="ORF">C7T94_08560</name>
</gene>
<reference evidence="2 3" key="1">
    <citation type="submission" date="2018-03" db="EMBL/GenBank/DDBJ databases">
        <authorList>
            <person name="Keele B.F."/>
        </authorList>
    </citation>
    <scope>NUCLEOTIDE SEQUENCE [LARGE SCALE GENOMIC DNA]</scope>
    <source>
        <strain evidence="2 3">YL28-9</strain>
    </source>
</reference>
<protein>
    <recommendedName>
        <fullName evidence="1">DHFR domain-containing protein</fullName>
    </recommendedName>
</protein>
<organism evidence="2 3">
    <name type="scientific">Pedobacter yulinensis</name>
    <dbReference type="NCBI Taxonomy" id="2126353"/>
    <lineage>
        <taxon>Bacteria</taxon>
        <taxon>Pseudomonadati</taxon>
        <taxon>Bacteroidota</taxon>
        <taxon>Sphingobacteriia</taxon>
        <taxon>Sphingobacteriales</taxon>
        <taxon>Sphingobacteriaceae</taxon>
        <taxon>Pedobacter</taxon>
    </lineage>
</organism>
<evidence type="ECO:0000313" key="2">
    <source>
        <dbReference type="EMBL" id="PST82699.1"/>
    </source>
</evidence>